<evidence type="ECO:0000256" key="2">
    <source>
        <dbReference type="ARBA" id="ARBA00023242"/>
    </source>
</evidence>
<comment type="subcellular location">
    <subcellularLocation>
        <location evidence="1">Nucleus</location>
    </subcellularLocation>
</comment>
<dbReference type="AlphaFoldDB" id="A0A316V1K2"/>
<name>A0A316V1K2_9BASI</name>
<sequence length="147" mass="16184">MSDSEDRAGPSSGGAGDEEVSLPRATVYKLIAEMLPGDFSVAKETKDLIMEACTEFIRLVSSEANDLCEKSGKRTIGSDHCVQALKDLGFESYLKDIDTVLEEHKAELKYREKKNSKMAMAGLTDEELQKQQEALFAASRARFEAQG</sequence>
<reference evidence="5 6" key="1">
    <citation type="journal article" date="2018" name="Mol. Biol. Evol.">
        <title>Broad Genomic Sampling Reveals a Smut Pathogenic Ancestry of the Fungal Clade Ustilaginomycotina.</title>
        <authorList>
            <person name="Kijpornyongpan T."/>
            <person name="Mondo S.J."/>
            <person name="Barry K."/>
            <person name="Sandor L."/>
            <person name="Lee J."/>
            <person name="Lipzen A."/>
            <person name="Pangilinan J."/>
            <person name="LaButti K."/>
            <person name="Hainaut M."/>
            <person name="Henrissat B."/>
            <person name="Grigoriev I.V."/>
            <person name="Spatafora J.W."/>
            <person name="Aime M.C."/>
        </authorList>
    </citation>
    <scope>NUCLEOTIDE SEQUENCE [LARGE SCALE GENOMIC DNA]</scope>
    <source>
        <strain evidence="5 6">MCA 5214</strain>
    </source>
</reference>
<dbReference type="GO" id="GO:0046982">
    <property type="term" value="F:protein heterodimerization activity"/>
    <property type="evidence" value="ECO:0007669"/>
    <property type="project" value="InterPro"/>
</dbReference>
<dbReference type="EMBL" id="KZ819662">
    <property type="protein sequence ID" value="PWN30431.1"/>
    <property type="molecule type" value="Genomic_DNA"/>
</dbReference>
<keyword evidence="6" id="KW-1185">Reference proteome</keyword>
<proteinExistence type="predicted"/>
<keyword evidence="2" id="KW-0539">Nucleus</keyword>
<dbReference type="Proteomes" id="UP000245884">
    <property type="component" value="Unassembled WGS sequence"/>
</dbReference>
<dbReference type="SUPFAM" id="SSF47113">
    <property type="entry name" value="Histone-fold"/>
    <property type="match status" value="1"/>
</dbReference>
<dbReference type="InterPro" id="IPR009072">
    <property type="entry name" value="Histone-fold"/>
</dbReference>
<dbReference type="Gene3D" id="1.10.20.10">
    <property type="entry name" value="Histone, subunit A"/>
    <property type="match status" value="1"/>
</dbReference>
<dbReference type="FunFam" id="1.10.20.10:FF:000019">
    <property type="entry name" value="Negative cofactor 2 beta"/>
    <property type="match status" value="1"/>
</dbReference>
<dbReference type="PANTHER" id="PTHR46138:SF1">
    <property type="entry name" value="PROTEIN DR1"/>
    <property type="match status" value="1"/>
</dbReference>
<evidence type="ECO:0000256" key="3">
    <source>
        <dbReference type="SAM" id="MobiDB-lite"/>
    </source>
</evidence>
<dbReference type="Pfam" id="PF00808">
    <property type="entry name" value="CBFD_NFYB_HMF"/>
    <property type="match status" value="1"/>
</dbReference>
<dbReference type="GO" id="GO:0017054">
    <property type="term" value="C:negative cofactor 2 complex"/>
    <property type="evidence" value="ECO:0007669"/>
    <property type="project" value="InterPro"/>
</dbReference>
<dbReference type="RefSeq" id="XP_025365043.1">
    <property type="nucleotide sequence ID" value="XM_025505072.1"/>
</dbReference>
<feature type="region of interest" description="Disordered" evidence="3">
    <location>
        <begin position="1"/>
        <end position="20"/>
    </location>
</feature>
<gene>
    <name evidence="5" type="ORF">BDZ90DRAFT_229453</name>
</gene>
<dbReference type="InterPro" id="IPR042225">
    <property type="entry name" value="Ncb2"/>
</dbReference>
<organism evidence="5 6">
    <name type="scientific">Jaminaea rosea</name>
    <dbReference type="NCBI Taxonomy" id="1569628"/>
    <lineage>
        <taxon>Eukaryota</taxon>
        <taxon>Fungi</taxon>
        <taxon>Dikarya</taxon>
        <taxon>Basidiomycota</taxon>
        <taxon>Ustilaginomycotina</taxon>
        <taxon>Exobasidiomycetes</taxon>
        <taxon>Microstromatales</taxon>
        <taxon>Microstromatales incertae sedis</taxon>
        <taxon>Jaminaea</taxon>
    </lineage>
</organism>
<dbReference type="GeneID" id="37026895"/>
<evidence type="ECO:0000313" key="6">
    <source>
        <dbReference type="Proteomes" id="UP000245884"/>
    </source>
</evidence>
<dbReference type="GO" id="GO:0051123">
    <property type="term" value="P:RNA polymerase II preinitiation complex assembly"/>
    <property type="evidence" value="ECO:0007669"/>
    <property type="project" value="TreeGrafter"/>
</dbReference>
<dbReference type="GO" id="GO:0000122">
    <property type="term" value="P:negative regulation of transcription by RNA polymerase II"/>
    <property type="evidence" value="ECO:0007669"/>
    <property type="project" value="InterPro"/>
</dbReference>
<evidence type="ECO:0000313" key="5">
    <source>
        <dbReference type="EMBL" id="PWN30431.1"/>
    </source>
</evidence>
<feature type="domain" description="Transcription factor CBF/NF-Y/archaeal histone" evidence="4">
    <location>
        <begin position="21"/>
        <end position="85"/>
    </location>
</feature>
<dbReference type="CDD" id="cd22905">
    <property type="entry name" value="HFD_Dr1"/>
    <property type="match status" value="1"/>
</dbReference>
<evidence type="ECO:0000256" key="1">
    <source>
        <dbReference type="ARBA" id="ARBA00004123"/>
    </source>
</evidence>
<dbReference type="InterPro" id="IPR003958">
    <property type="entry name" value="CBFA_NFYB_domain"/>
</dbReference>
<protein>
    <submittedName>
        <fullName evidence="5">Histone-fold-containing protein</fullName>
    </submittedName>
</protein>
<dbReference type="GO" id="GO:0017025">
    <property type="term" value="F:TBP-class protein binding"/>
    <property type="evidence" value="ECO:0007669"/>
    <property type="project" value="TreeGrafter"/>
</dbReference>
<dbReference type="PANTHER" id="PTHR46138">
    <property type="entry name" value="PROTEIN DR1"/>
    <property type="match status" value="1"/>
</dbReference>
<evidence type="ECO:0000259" key="4">
    <source>
        <dbReference type="Pfam" id="PF00808"/>
    </source>
</evidence>
<dbReference type="OrthoDB" id="601405at2759"/>
<dbReference type="STRING" id="1569628.A0A316V1K2"/>
<accession>A0A316V1K2</accession>
<dbReference type="GO" id="GO:0016251">
    <property type="term" value="F:RNA polymerase II general transcription initiation factor activity"/>
    <property type="evidence" value="ECO:0007669"/>
    <property type="project" value="TreeGrafter"/>
</dbReference>